<name>A0A7W0BXM6_9BACL</name>
<evidence type="ECO:0000313" key="2">
    <source>
        <dbReference type="Proteomes" id="UP000523087"/>
    </source>
</evidence>
<dbReference type="Proteomes" id="UP000523087">
    <property type="component" value="Unassembled WGS sequence"/>
</dbReference>
<reference evidence="1 2" key="1">
    <citation type="submission" date="2020-07" db="EMBL/GenBank/DDBJ databases">
        <title>Genomic Encyclopedia of Type Strains, Phase IV (KMG-IV): sequencing the most valuable type-strain genomes for metagenomic binning, comparative biology and taxonomic classification.</title>
        <authorList>
            <person name="Goeker M."/>
        </authorList>
    </citation>
    <scope>NUCLEOTIDE SEQUENCE [LARGE SCALE GENOMIC DNA]</scope>
    <source>
        <strain evidence="1 2">DSM 15730</strain>
    </source>
</reference>
<sequence length="132" mass="15760">MRVVYAATKEQEEYISSLAHYFYSHIFPRYFDDEQIEEFQHLQILSFQGGEFTYNGTMREAFHIISSLQSLITIIECIEENGGYDEYRDLFERNVTLLSQYGIVFPFTLKQFSKKRPFIFSKCAPRESDRFM</sequence>
<dbReference type="InterPro" id="IPR020355">
    <property type="entry name" value="Uncharacterised_YhcU"/>
</dbReference>
<dbReference type="Pfam" id="PF17326">
    <property type="entry name" value="DUF5365"/>
    <property type="match status" value="1"/>
</dbReference>
<comment type="caution">
    <text evidence="1">The sequence shown here is derived from an EMBL/GenBank/DDBJ whole genome shotgun (WGS) entry which is preliminary data.</text>
</comment>
<proteinExistence type="predicted"/>
<keyword evidence="2" id="KW-1185">Reference proteome</keyword>
<dbReference type="EMBL" id="JACDUT010000004">
    <property type="protein sequence ID" value="MBA2874716.1"/>
    <property type="molecule type" value="Genomic_DNA"/>
</dbReference>
<gene>
    <name evidence="1" type="ORF">HNR31_001487</name>
</gene>
<organism evidence="1 2">
    <name type="scientific">Thermaerobacillus caldiproteolyticus</name>
    <dbReference type="NCBI Taxonomy" id="247480"/>
    <lineage>
        <taxon>Bacteria</taxon>
        <taxon>Bacillati</taxon>
        <taxon>Bacillota</taxon>
        <taxon>Bacilli</taxon>
        <taxon>Bacillales</taxon>
        <taxon>Anoxybacillaceae</taxon>
        <taxon>Thermaerobacillus</taxon>
    </lineage>
</organism>
<accession>A0A7W0BXM6</accession>
<evidence type="ECO:0008006" key="3">
    <source>
        <dbReference type="Google" id="ProtNLM"/>
    </source>
</evidence>
<dbReference type="RefSeq" id="WP_181555593.1">
    <property type="nucleotide sequence ID" value="NZ_JACDUT010000004.1"/>
</dbReference>
<dbReference type="AlphaFoldDB" id="A0A7W0BXM6"/>
<protein>
    <recommendedName>
        <fullName evidence="3">YhcU</fullName>
    </recommendedName>
</protein>
<evidence type="ECO:0000313" key="1">
    <source>
        <dbReference type="EMBL" id="MBA2874716.1"/>
    </source>
</evidence>